<protein>
    <recommendedName>
        <fullName evidence="4">DUF1328 domain-containing protein</fullName>
    </recommendedName>
</protein>
<comment type="caution">
    <text evidence="2">The sequence shown here is derived from an EMBL/GenBank/DDBJ whole genome shotgun (WGS) entry which is preliminary data.</text>
</comment>
<evidence type="ECO:0000256" key="1">
    <source>
        <dbReference type="SAM" id="Phobius"/>
    </source>
</evidence>
<name>A0ABW3HKF5_9BACL</name>
<reference evidence="3" key="1">
    <citation type="journal article" date="2019" name="Int. J. Syst. Evol. Microbiol.">
        <title>The Global Catalogue of Microorganisms (GCM) 10K type strain sequencing project: providing services to taxonomists for standard genome sequencing and annotation.</title>
        <authorList>
            <consortium name="The Broad Institute Genomics Platform"/>
            <consortium name="The Broad Institute Genome Sequencing Center for Infectious Disease"/>
            <person name="Wu L."/>
            <person name="Ma J."/>
        </authorList>
    </citation>
    <scope>NUCLEOTIDE SEQUENCE [LARGE SCALE GENOMIC DNA]</scope>
    <source>
        <strain evidence="3">CCUG 59129</strain>
    </source>
</reference>
<evidence type="ECO:0008006" key="4">
    <source>
        <dbReference type="Google" id="ProtNLM"/>
    </source>
</evidence>
<keyword evidence="3" id="KW-1185">Reference proteome</keyword>
<keyword evidence="1" id="KW-0472">Membrane</keyword>
<dbReference type="Proteomes" id="UP001596989">
    <property type="component" value="Unassembled WGS sequence"/>
</dbReference>
<proteinExistence type="predicted"/>
<feature type="transmembrane region" description="Helical" evidence="1">
    <location>
        <begin position="6"/>
        <end position="24"/>
    </location>
</feature>
<keyword evidence="1" id="KW-1133">Transmembrane helix</keyword>
<dbReference type="EMBL" id="JBHTJZ010000004">
    <property type="protein sequence ID" value="MFD0957978.1"/>
    <property type="molecule type" value="Genomic_DNA"/>
</dbReference>
<gene>
    <name evidence="2" type="ORF">ACFQ2I_01095</name>
</gene>
<evidence type="ECO:0000313" key="3">
    <source>
        <dbReference type="Proteomes" id="UP001596989"/>
    </source>
</evidence>
<dbReference type="RefSeq" id="WP_377561604.1">
    <property type="nucleotide sequence ID" value="NZ_JBHTJZ010000004.1"/>
</dbReference>
<organism evidence="2 3">
    <name type="scientific">Paenibacillus chungangensis</name>
    <dbReference type="NCBI Taxonomy" id="696535"/>
    <lineage>
        <taxon>Bacteria</taxon>
        <taxon>Bacillati</taxon>
        <taxon>Bacillota</taxon>
        <taxon>Bacilli</taxon>
        <taxon>Bacillales</taxon>
        <taxon>Paenibacillaceae</taxon>
        <taxon>Paenibacillus</taxon>
    </lineage>
</organism>
<sequence>MIGAGLIAGIVIVGAMMIFGKGVGEKLKYGCLFFILVLIVLGLVAVSLLQGL</sequence>
<keyword evidence="1" id="KW-0812">Transmembrane</keyword>
<evidence type="ECO:0000313" key="2">
    <source>
        <dbReference type="EMBL" id="MFD0957978.1"/>
    </source>
</evidence>
<feature type="transmembrane region" description="Helical" evidence="1">
    <location>
        <begin position="31"/>
        <end position="49"/>
    </location>
</feature>
<accession>A0ABW3HKF5</accession>